<reference evidence="2 3" key="1">
    <citation type="submission" date="2023-04" db="EMBL/GenBank/DDBJ databases">
        <title>Genome of Basidiobolus ranarum AG-B5.</title>
        <authorList>
            <person name="Stajich J.E."/>
            <person name="Carter-House D."/>
            <person name="Gryganskyi A."/>
        </authorList>
    </citation>
    <scope>NUCLEOTIDE SEQUENCE [LARGE SCALE GENOMIC DNA]</scope>
    <source>
        <strain evidence="2 3">AG-B5</strain>
    </source>
</reference>
<dbReference type="Proteomes" id="UP001479436">
    <property type="component" value="Unassembled WGS sequence"/>
</dbReference>
<sequence>MSDKSVGACKYNYGFTSAASFLALSTILEILSMALLTGLILQAQTNITKAALVVIAETEARHETWTLIDIWNVDPFGGPSDTIFPYANQILDVTNTFIVPGSCPKENLTYPEPSQHLPQLSHVSNSNSTLLAPGSPITFSYHNQSFVPTFQEGKDHYAVFFHGLLNITMPFDTKTNSSTIPQEFENKGVILAVIADVSGAPTEASVLAGPLVILLQPAELSKLT</sequence>
<organism evidence="2 3">
    <name type="scientific">Basidiobolus ranarum</name>
    <dbReference type="NCBI Taxonomy" id="34480"/>
    <lineage>
        <taxon>Eukaryota</taxon>
        <taxon>Fungi</taxon>
        <taxon>Fungi incertae sedis</taxon>
        <taxon>Zoopagomycota</taxon>
        <taxon>Entomophthoromycotina</taxon>
        <taxon>Basidiobolomycetes</taxon>
        <taxon>Basidiobolales</taxon>
        <taxon>Basidiobolaceae</taxon>
        <taxon>Basidiobolus</taxon>
    </lineage>
</organism>
<keyword evidence="3" id="KW-1185">Reference proteome</keyword>
<evidence type="ECO:0000256" key="1">
    <source>
        <dbReference type="SAM" id="Phobius"/>
    </source>
</evidence>
<proteinExistence type="predicted"/>
<keyword evidence="1" id="KW-0812">Transmembrane</keyword>
<dbReference type="Pfam" id="PF13668">
    <property type="entry name" value="Ferritin_2"/>
    <property type="match status" value="1"/>
</dbReference>
<comment type="caution">
    <text evidence="2">The sequence shown here is derived from an EMBL/GenBank/DDBJ whole genome shotgun (WGS) entry which is preliminary data.</text>
</comment>
<evidence type="ECO:0000313" key="3">
    <source>
        <dbReference type="Proteomes" id="UP001479436"/>
    </source>
</evidence>
<dbReference type="EMBL" id="JASJQH010009742">
    <property type="protein sequence ID" value="KAK9675144.1"/>
    <property type="molecule type" value="Genomic_DNA"/>
</dbReference>
<protein>
    <submittedName>
        <fullName evidence="2">Uncharacterized protein</fullName>
    </submittedName>
</protein>
<keyword evidence="1" id="KW-0472">Membrane</keyword>
<gene>
    <name evidence="2" type="ORF">K7432_016625</name>
</gene>
<keyword evidence="1" id="KW-1133">Transmembrane helix</keyword>
<evidence type="ECO:0000313" key="2">
    <source>
        <dbReference type="EMBL" id="KAK9675144.1"/>
    </source>
</evidence>
<feature type="transmembrane region" description="Helical" evidence="1">
    <location>
        <begin position="20"/>
        <end position="41"/>
    </location>
</feature>
<name>A0ABR2VLE6_9FUNG</name>
<accession>A0ABR2VLE6</accession>